<feature type="non-terminal residue" evidence="2">
    <location>
        <position position="37"/>
    </location>
</feature>
<dbReference type="InterPro" id="IPR027417">
    <property type="entry name" value="P-loop_NTPase"/>
</dbReference>
<gene>
    <name evidence="3" type="ORF">FY036_00595</name>
    <name evidence="2" type="ORF">FY036_11975</name>
</gene>
<dbReference type="RefSeq" id="WP_148912787.1">
    <property type="nucleotide sequence ID" value="NZ_VSZS01000043.1"/>
</dbReference>
<feature type="domain" description="Tr-type G" evidence="1">
    <location>
        <begin position="10"/>
        <end position="36"/>
    </location>
</feature>
<dbReference type="GO" id="GO:0003924">
    <property type="term" value="F:GTPase activity"/>
    <property type="evidence" value="ECO:0007669"/>
    <property type="project" value="InterPro"/>
</dbReference>
<proteinExistence type="predicted"/>
<dbReference type="AlphaFoldDB" id="A0A5D4GVV0"/>
<dbReference type="InterPro" id="IPR000795">
    <property type="entry name" value="T_Tr_GTP-bd_dom"/>
</dbReference>
<evidence type="ECO:0000313" key="4">
    <source>
        <dbReference type="Proteomes" id="UP000323258"/>
    </source>
</evidence>
<dbReference type="EMBL" id="VSZS01000043">
    <property type="protein sequence ID" value="TYR36754.1"/>
    <property type="molecule type" value="Genomic_DNA"/>
</dbReference>
<dbReference type="SUPFAM" id="SSF52540">
    <property type="entry name" value="P-loop containing nucleoside triphosphate hydrolases"/>
    <property type="match status" value="1"/>
</dbReference>
<dbReference type="EMBL" id="VSZS01000062">
    <property type="protein sequence ID" value="TYR32508.1"/>
    <property type="molecule type" value="Genomic_DNA"/>
</dbReference>
<sequence length="37" mass="4026">MAKGKFERNKPHVNIGTIGHVDHGKTSLTAAITKYFG</sequence>
<comment type="caution">
    <text evidence="2">The sequence shown here is derived from an EMBL/GenBank/DDBJ whole genome shotgun (WGS) entry which is preliminary data.</text>
</comment>
<organism evidence="2 4">
    <name type="scientific">Neoaquamicrobium microcysteis</name>
    <dbReference type="NCBI Taxonomy" id="2682781"/>
    <lineage>
        <taxon>Bacteria</taxon>
        <taxon>Pseudomonadati</taxon>
        <taxon>Pseudomonadota</taxon>
        <taxon>Alphaproteobacteria</taxon>
        <taxon>Hyphomicrobiales</taxon>
        <taxon>Phyllobacteriaceae</taxon>
        <taxon>Neoaquamicrobium</taxon>
    </lineage>
</organism>
<reference evidence="2 4" key="1">
    <citation type="submission" date="2019-08" db="EMBL/GenBank/DDBJ databases">
        <authorList>
            <person name="Seo Y.L."/>
        </authorList>
    </citation>
    <scope>NUCLEOTIDE SEQUENCE [LARGE SCALE GENOMIC DNA]</scope>
    <source>
        <strain evidence="2 4">MaA-C15</strain>
    </source>
</reference>
<evidence type="ECO:0000259" key="1">
    <source>
        <dbReference type="Pfam" id="PF00009"/>
    </source>
</evidence>
<protein>
    <recommendedName>
        <fullName evidence="1">Tr-type G domain-containing protein</fullName>
    </recommendedName>
</protein>
<dbReference type="Pfam" id="PF00009">
    <property type="entry name" value="GTP_EFTU"/>
    <property type="match status" value="1"/>
</dbReference>
<dbReference type="Proteomes" id="UP000323258">
    <property type="component" value="Unassembled WGS sequence"/>
</dbReference>
<dbReference type="Gene3D" id="3.40.50.300">
    <property type="entry name" value="P-loop containing nucleotide triphosphate hydrolases"/>
    <property type="match status" value="1"/>
</dbReference>
<evidence type="ECO:0000313" key="3">
    <source>
        <dbReference type="EMBL" id="TYR36754.1"/>
    </source>
</evidence>
<dbReference type="GO" id="GO:0005525">
    <property type="term" value="F:GTP binding"/>
    <property type="evidence" value="ECO:0007669"/>
    <property type="project" value="InterPro"/>
</dbReference>
<keyword evidence="4" id="KW-1185">Reference proteome</keyword>
<name>A0A5D4GVV0_9HYPH</name>
<evidence type="ECO:0000313" key="2">
    <source>
        <dbReference type="EMBL" id="TYR32508.1"/>
    </source>
</evidence>
<accession>A0A5D4GVV0</accession>
<reference evidence="2 4" key="2">
    <citation type="submission" date="2019-09" db="EMBL/GenBank/DDBJ databases">
        <title>Mesorhizobium sp. MaA-C15 isolated from Microcystis aeruginosa.</title>
        <authorList>
            <person name="Jeong S.E."/>
            <person name="Jin H.M."/>
            <person name="Jeon C.O."/>
        </authorList>
    </citation>
    <scope>NUCLEOTIDE SEQUENCE [LARGE SCALE GENOMIC DNA]</scope>
    <source>
        <strain evidence="2 4">MaA-C15</strain>
    </source>
</reference>
<dbReference type="OrthoDB" id="9803139at2"/>